<proteinExistence type="predicted"/>
<dbReference type="AlphaFoldDB" id="A0A512HRU0"/>
<evidence type="ECO:0000313" key="2">
    <source>
        <dbReference type="Proteomes" id="UP000321769"/>
    </source>
</evidence>
<sequence>MTPEEAALVCPDHGGYLSHAFIHEAAHAIVAIDRGLPFVRITVGTPESFDPVSQGFELAGGLSVPEPISEWIQPEPIAAFEMIIAGKVAEEAFLGHHLEAGWHGDLALWCRGMEMENPTVPLIKEALGTSLGEVSGTGKTHLVAQYSRVRAIITAMTGIEESGATELSYDAGPWSMDHDEAVVVAGPAV</sequence>
<protein>
    <submittedName>
        <fullName evidence="1">Uncharacterized protein</fullName>
    </submittedName>
</protein>
<name>A0A512HRU0_9ACTN</name>
<evidence type="ECO:0000313" key="1">
    <source>
        <dbReference type="EMBL" id="GEO88158.1"/>
    </source>
</evidence>
<dbReference type="Proteomes" id="UP000321769">
    <property type="component" value="Unassembled WGS sequence"/>
</dbReference>
<reference evidence="1 2" key="1">
    <citation type="submission" date="2019-07" db="EMBL/GenBank/DDBJ databases">
        <title>Whole genome shotgun sequence of Aeromicrobium flavum NBRC 107625.</title>
        <authorList>
            <person name="Hosoyama A."/>
            <person name="Uohara A."/>
            <person name="Ohji S."/>
            <person name="Ichikawa N."/>
        </authorList>
    </citation>
    <scope>NUCLEOTIDE SEQUENCE [LARGE SCALE GENOMIC DNA]</scope>
    <source>
        <strain evidence="1 2">NBRC 107625</strain>
    </source>
</reference>
<organism evidence="1 2">
    <name type="scientific">Aeromicrobium flavum</name>
    <dbReference type="NCBI Taxonomy" id="416568"/>
    <lineage>
        <taxon>Bacteria</taxon>
        <taxon>Bacillati</taxon>
        <taxon>Actinomycetota</taxon>
        <taxon>Actinomycetes</taxon>
        <taxon>Propionibacteriales</taxon>
        <taxon>Nocardioidaceae</taxon>
        <taxon>Aeromicrobium</taxon>
    </lineage>
</organism>
<comment type="caution">
    <text evidence="1">The sequence shown here is derived from an EMBL/GenBank/DDBJ whole genome shotgun (WGS) entry which is preliminary data.</text>
</comment>
<dbReference type="OrthoDB" id="4759936at2"/>
<accession>A0A512HRU0</accession>
<dbReference type="EMBL" id="BJZQ01000001">
    <property type="protein sequence ID" value="GEO88158.1"/>
    <property type="molecule type" value="Genomic_DNA"/>
</dbReference>
<dbReference type="RefSeq" id="WP_146825481.1">
    <property type="nucleotide sequence ID" value="NZ_BAAAYQ010000001.1"/>
</dbReference>
<gene>
    <name evidence="1" type="ORF">AFL01nite_04850</name>
</gene>
<keyword evidence="2" id="KW-1185">Reference proteome</keyword>